<name>A0A2P7SPW2_9HYPH</name>
<reference evidence="1 2" key="1">
    <citation type="submission" date="2018-03" db="EMBL/GenBank/DDBJ databases">
        <title>The draft genome of Mesorhizobium sp. 6GN-30.</title>
        <authorList>
            <person name="Liu L."/>
            <person name="Li L."/>
            <person name="Wang T."/>
            <person name="Zhang X."/>
            <person name="Liang L."/>
        </authorList>
    </citation>
    <scope>NUCLEOTIDE SEQUENCE [LARGE SCALE GENOMIC DNA]</scope>
    <source>
        <strain evidence="1 2">6GN30</strain>
    </source>
</reference>
<keyword evidence="2" id="KW-1185">Reference proteome</keyword>
<accession>A0A2P7SPW2</accession>
<evidence type="ECO:0000313" key="2">
    <source>
        <dbReference type="Proteomes" id="UP000241229"/>
    </source>
</evidence>
<protein>
    <submittedName>
        <fullName evidence="1">Uncharacterized protein</fullName>
    </submittedName>
</protein>
<sequence>MWVRFTADHDFSPAARKGLFTLAYKVGTVANVTRECAEQALRLGRAVRTAAPRKGERDGARRG</sequence>
<gene>
    <name evidence="1" type="ORF">C7I84_06045</name>
</gene>
<proteinExistence type="predicted"/>
<comment type="caution">
    <text evidence="1">The sequence shown here is derived from an EMBL/GenBank/DDBJ whole genome shotgun (WGS) entry which is preliminary data.</text>
</comment>
<dbReference type="RefSeq" id="WP_106771250.1">
    <property type="nucleotide sequence ID" value="NZ_PXYK01000004.1"/>
</dbReference>
<organism evidence="1 2">
    <name type="scientific">Kumtagia ephedrae</name>
    <dbReference type="NCBI Taxonomy" id="2116701"/>
    <lineage>
        <taxon>Bacteria</taxon>
        <taxon>Pseudomonadati</taxon>
        <taxon>Pseudomonadota</taxon>
        <taxon>Alphaproteobacteria</taxon>
        <taxon>Hyphomicrobiales</taxon>
        <taxon>Phyllobacteriaceae</taxon>
        <taxon>Kumtagia</taxon>
    </lineage>
</organism>
<evidence type="ECO:0000313" key="1">
    <source>
        <dbReference type="EMBL" id="PSJ64503.1"/>
    </source>
</evidence>
<dbReference type="OrthoDB" id="8101189at2"/>
<dbReference type="Proteomes" id="UP000241229">
    <property type="component" value="Unassembled WGS sequence"/>
</dbReference>
<dbReference type="EMBL" id="PXYK01000004">
    <property type="protein sequence ID" value="PSJ64503.1"/>
    <property type="molecule type" value="Genomic_DNA"/>
</dbReference>
<dbReference type="AlphaFoldDB" id="A0A2P7SPW2"/>